<comment type="caution">
    <text evidence="3">The sequence shown here is derived from an EMBL/GenBank/DDBJ whole genome shotgun (WGS) entry which is preliminary data.</text>
</comment>
<evidence type="ECO:0000313" key="3">
    <source>
        <dbReference type="EMBL" id="MFD0856998.1"/>
    </source>
</evidence>
<organism evidence="3 4">
    <name type="scientific">Actinomadura adrarensis</name>
    <dbReference type="NCBI Taxonomy" id="1819600"/>
    <lineage>
        <taxon>Bacteria</taxon>
        <taxon>Bacillati</taxon>
        <taxon>Actinomycetota</taxon>
        <taxon>Actinomycetes</taxon>
        <taxon>Streptosporangiales</taxon>
        <taxon>Thermomonosporaceae</taxon>
        <taxon>Actinomadura</taxon>
    </lineage>
</organism>
<dbReference type="PROSITE" id="PS50943">
    <property type="entry name" value="HTH_CROC1"/>
    <property type="match status" value="1"/>
</dbReference>
<dbReference type="SUPFAM" id="SSF47413">
    <property type="entry name" value="lambda repressor-like DNA-binding domains"/>
    <property type="match status" value="1"/>
</dbReference>
<dbReference type="Pfam" id="PF06114">
    <property type="entry name" value="Peptidase_M78"/>
    <property type="match status" value="1"/>
</dbReference>
<dbReference type="PANTHER" id="PTHR43236">
    <property type="entry name" value="ANTITOXIN HIGA1"/>
    <property type="match status" value="1"/>
</dbReference>
<evidence type="ECO:0000256" key="1">
    <source>
        <dbReference type="ARBA" id="ARBA00007227"/>
    </source>
</evidence>
<dbReference type="Pfam" id="PF01381">
    <property type="entry name" value="HTH_3"/>
    <property type="match status" value="1"/>
</dbReference>
<dbReference type="InterPro" id="IPR010359">
    <property type="entry name" value="IrrE_HExxH"/>
</dbReference>
<keyword evidence="4" id="KW-1185">Reference proteome</keyword>
<dbReference type="InterPro" id="IPR001387">
    <property type="entry name" value="Cro/C1-type_HTH"/>
</dbReference>
<dbReference type="CDD" id="cd00093">
    <property type="entry name" value="HTH_XRE"/>
    <property type="match status" value="1"/>
</dbReference>
<sequence length="371" mass="40379">MIEEGWAEVGARIAEVRKMRGYSQDDLASKMGLDRTAISKIEVGRRHISALELVRLAELLERPLQSFVTPPPQAVVSRRAAIAGQRSDRHGDYALEDIARDIALLVDIQALGAHEAKGSLRAIKPGGAGTEAEEAAARARGLMGVDRHAPLLDLADHAERVGLFAFSMALGEAAADGAYVEVDGVGVALVNGDLDAGRRRSTLAHELGHHLFGDAYSADWGSDTSEIERAIDSFAIHLLLPRGGATRRWRELRKEHGLRAAAIIISAEYRVSWTAALRQLRHYELISKEDYRTLDARSPTRADYLECGVRVTAEIEPTYVPAGVSAAAIKAYRTYLLSAERVTELLRGQVSIDDLGLPDKIPLDALRGELS</sequence>
<dbReference type="PANTHER" id="PTHR43236:SF1">
    <property type="entry name" value="BLL7220 PROTEIN"/>
    <property type="match status" value="1"/>
</dbReference>
<evidence type="ECO:0000313" key="4">
    <source>
        <dbReference type="Proteomes" id="UP001597083"/>
    </source>
</evidence>
<accession>A0ABW3CTQ4</accession>
<dbReference type="InterPro" id="IPR010982">
    <property type="entry name" value="Lambda_DNA-bd_dom_sf"/>
</dbReference>
<dbReference type="Gene3D" id="1.10.260.40">
    <property type="entry name" value="lambda repressor-like DNA-binding domains"/>
    <property type="match status" value="1"/>
</dbReference>
<reference evidence="4" key="1">
    <citation type="journal article" date="2019" name="Int. J. Syst. Evol. Microbiol.">
        <title>The Global Catalogue of Microorganisms (GCM) 10K type strain sequencing project: providing services to taxonomists for standard genome sequencing and annotation.</title>
        <authorList>
            <consortium name="The Broad Institute Genomics Platform"/>
            <consortium name="The Broad Institute Genome Sequencing Center for Infectious Disease"/>
            <person name="Wu L."/>
            <person name="Ma J."/>
        </authorList>
    </citation>
    <scope>NUCLEOTIDE SEQUENCE [LARGE SCALE GENOMIC DNA]</scope>
    <source>
        <strain evidence="4">JCM 31696</strain>
    </source>
</reference>
<evidence type="ECO:0000259" key="2">
    <source>
        <dbReference type="PROSITE" id="PS50943"/>
    </source>
</evidence>
<dbReference type="InterPro" id="IPR052345">
    <property type="entry name" value="Rad_response_metalloprotease"/>
</dbReference>
<comment type="similarity">
    <text evidence="1">Belongs to the short-chain fatty acyl-CoA assimilation regulator (ScfR) family.</text>
</comment>
<dbReference type="Proteomes" id="UP001597083">
    <property type="component" value="Unassembled WGS sequence"/>
</dbReference>
<feature type="domain" description="HTH cro/C1-type" evidence="2">
    <location>
        <begin position="13"/>
        <end position="67"/>
    </location>
</feature>
<gene>
    <name evidence="3" type="ORF">ACFQ07_32515</name>
</gene>
<dbReference type="EMBL" id="JBHTIR010004326">
    <property type="protein sequence ID" value="MFD0856998.1"/>
    <property type="molecule type" value="Genomic_DNA"/>
</dbReference>
<dbReference type="Gene3D" id="1.10.10.2910">
    <property type="match status" value="1"/>
</dbReference>
<name>A0ABW3CTQ4_9ACTN</name>
<dbReference type="SMART" id="SM00530">
    <property type="entry name" value="HTH_XRE"/>
    <property type="match status" value="1"/>
</dbReference>
<protein>
    <submittedName>
        <fullName evidence="3">Helix-turn-helix domain-containing protein</fullName>
    </submittedName>
</protein>
<proteinExistence type="inferred from homology"/>